<organism evidence="1">
    <name type="scientific">Anguilla anguilla</name>
    <name type="common">European freshwater eel</name>
    <name type="synonym">Muraena anguilla</name>
    <dbReference type="NCBI Taxonomy" id="7936"/>
    <lineage>
        <taxon>Eukaryota</taxon>
        <taxon>Metazoa</taxon>
        <taxon>Chordata</taxon>
        <taxon>Craniata</taxon>
        <taxon>Vertebrata</taxon>
        <taxon>Euteleostomi</taxon>
        <taxon>Actinopterygii</taxon>
        <taxon>Neopterygii</taxon>
        <taxon>Teleostei</taxon>
        <taxon>Anguilliformes</taxon>
        <taxon>Anguillidae</taxon>
        <taxon>Anguilla</taxon>
    </lineage>
</organism>
<reference evidence="1" key="2">
    <citation type="journal article" date="2015" name="Fish Shellfish Immunol.">
        <title>Early steps in the European eel (Anguilla anguilla)-Vibrio vulnificus interaction in the gills: Role of the RtxA13 toxin.</title>
        <authorList>
            <person name="Callol A."/>
            <person name="Pajuelo D."/>
            <person name="Ebbesson L."/>
            <person name="Teles M."/>
            <person name="MacKenzie S."/>
            <person name="Amaro C."/>
        </authorList>
    </citation>
    <scope>NUCLEOTIDE SEQUENCE</scope>
</reference>
<proteinExistence type="predicted"/>
<protein>
    <submittedName>
        <fullName evidence="1">Uncharacterized protein</fullName>
    </submittedName>
</protein>
<dbReference type="EMBL" id="GBXM01050706">
    <property type="protein sequence ID" value="JAH57871.1"/>
    <property type="molecule type" value="Transcribed_RNA"/>
</dbReference>
<sequence>MEISPINSTAIIYIDIKIFTH</sequence>
<evidence type="ECO:0000313" key="1">
    <source>
        <dbReference type="EMBL" id="JAH67199.1"/>
    </source>
</evidence>
<reference evidence="1" key="1">
    <citation type="submission" date="2014-11" db="EMBL/GenBank/DDBJ databases">
        <authorList>
            <person name="Amaro Gonzalez C."/>
        </authorList>
    </citation>
    <scope>NUCLEOTIDE SEQUENCE</scope>
</reference>
<dbReference type="EMBL" id="GBXM01041378">
    <property type="protein sequence ID" value="JAH67199.1"/>
    <property type="molecule type" value="Transcribed_RNA"/>
</dbReference>
<dbReference type="AlphaFoldDB" id="A0A0E9UMV6"/>
<name>A0A0E9UMV6_ANGAN</name>
<accession>A0A0E9UMV6</accession>